<evidence type="ECO:0000256" key="3">
    <source>
        <dbReference type="ARBA" id="ARBA00023002"/>
    </source>
</evidence>
<sequence length="295" mass="30872">MHDAIIIGGSFAGLSAAMYLARGRHDVVVLDTGTPRNRFSPRSHAFFNHDGSTPAAMLATARDQLKPYQTVCLGNGEAISAAGAQDGFSVMLAAGGVLEGRRLILASGVRDILPPIDGLAERWGTSVLHCPYCHGYEYADHRLGVLYAGPASLHHARLIANWGPTTLFTHGVEIEESDTLAAYGIALETAPITALRGPEGRLSHVETTPARSIPLDALYVAPGIEPRGHVASALGCTMRETLAGSILAVDERMMTSVPGVYAAGDIAAFPSMVARAVADGSLAGAMVSQSLIFDS</sequence>
<gene>
    <name evidence="5" type="ORF">GbCGDNIH9_8472</name>
</gene>
<dbReference type="SUPFAM" id="SSF51905">
    <property type="entry name" value="FAD/NAD(P)-binding domain"/>
    <property type="match status" value="1"/>
</dbReference>
<evidence type="ECO:0000256" key="1">
    <source>
        <dbReference type="ARBA" id="ARBA00018719"/>
    </source>
</evidence>
<dbReference type="PRINTS" id="PR00368">
    <property type="entry name" value="FADPNR"/>
</dbReference>
<dbReference type="AlphaFoldDB" id="A0AAC9K9N2"/>
<dbReference type="InterPro" id="IPR023753">
    <property type="entry name" value="FAD/NAD-binding_dom"/>
</dbReference>
<dbReference type="GO" id="GO:0016491">
    <property type="term" value="F:oxidoreductase activity"/>
    <property type="evidence" value="ECO:0007669"/>
    <property type="project" value="UniProtKB-KW"/>
</dbReference>
<dbReference type="Proteomes" id="UP000182373">
    <property type="component" value="Chromosome"/>
</dbReference>
<dbReference type="EMBL" id="CP018191">
    <property type="protein sequence ID" value="APH54207.1"/>
    <property type="molecule type" value="Genomic_DNA"/>
</dbReference>
<dbReference type="RefSeq" id="WP_072572310.1">
    <property type="nucleotide sequence ID" value="NZ_CP018191.1"/>
</dbReference>
<dbReference type="Pfam" id="PF07992">
    <property type="entry name" value="Pyr_redox_2"/>
    <property type="match status" value="1"/>
</dbReference>
<dbReference type="PANTHER" id="PTHR48105">
    <property type="entry name" value="THIOREDOXIN REDUCTASE 1-RELATED-RELATED"/>
    <property type="match status" value="1"/>
</dbReference>
<name>A0AAC9K9N2_9PROT</name>
<evidence type="ECO:0000259" key="4">
    <source>
        <dbReference type="Pfam" id="PF07992"/>
    </source>
</evidence>
<evidence type="ECO:0000313" key="6">
    <source>
        <dbReference type="Proteomes" id="UP000182373"/>
    </source>
</evidence>
<dbReference type="PRINTS" id="PR00469">
    <property type="entry name" value="PNDRDTASEII"/>
</dbReference>
<feature type="domain" description="FAD/NAD(P)-binding" evidence="4">
    <location>
        <begin position="3"/>
        <end position="280"/>
    </location>
</feature>
<dbReference type="Gene3D" id="3.50.50.60">
    <property type="entry name" value="FAD/NAD(P)-binding domain"/>
    <property type="match status" value="2"/>
</dbReference>
<accession>A0AAC9K9N2</accession>
<keyword evidence="3 5" id="KW-0560">Oxidoreductase</keyword>
<protein>
    <recommendedName>
        <fullName evidence="1">Thioredoxin reductase</fullName>
    </recommendedName>
</protein>
<proteinExistence type="predicted"/>
<evidence type="ECO:0000256" key="2">
    <source>
        <dbReference type="ARBA" id="ARBA00022630"/>
    </source>
</evidence>
<organism evidence="5 6">
    <name type="scientific">Granulibacter bethesdensis</name>
    <dbReference type="NCBI Taxonomy" id="364410"/>
    <lineage>
        <taxon>Bacteria</taxon>
        <taxon>Pseudomonadati</taxon>
        <taxon>Pseudomonadota</taxon>
        <taxon>Alphaproteobacteria</taxon>
        <taxon>Acetobacterales</taxon>
        <taxon>Acetobacteraceae</taxon>
        <taxon>Granulibacter</taxon>
    </lineage>
</organism>
<reference evidence="6" key="1">
    <citation type="submission" date="2016-11" db="EMBL/GenBank/DDBJ databases">
        <title>Comparative genomic and phenotypic analysis of Granulibacter bethesdensis clinical isolates from patients with chronic granulomatous disease.</title>
        <authorList>
            <person name="Zarember K.A."/>
            <person name="Porcella S.F."/>
            <person name="Chu J."/>
            <person name="Ding L."/>
            <person name="Dahlstrom E."/>
            <person name="Barbian K."/>
            <person name="Martens C."/>
            <person name="Sykora L."/>
            <person name="Kramer S."/>
            <person name="Pettinato A.M."/>
            <person name="Hong H."/>
            <person name="Wald G."/>
            <person name="Berg L.J."/>
            <person name="Rogge L.S."/>
            <person name="Greenberg D.E."/>
            <person name="Falcone E.L."/>
            <person name="Neves J.F."/>
            <person name="Simoes M.J."/>
            <person name="Casal M."/>
            <person name="Rodriguez-Lopez F.C."/>
            <person name="Zelazny A."/>
            <person name="Gallin J.I."/>
            <person name="Holland S.M."/>
        </authorList>
    </citation>
    <scope>NUCLEOTIDE SEQUENCE [LARGE SCALE GENOMIC DNA]</scope>
    <source>
        <strain evidence="6">NIH9.1</strain>
    </source>
</reference>
<evidence type="ECO:0000313" key="5">
    <source>
        <dbReference type="EMBL" id="APH54207.1"/>
    </source>
</evidence>
<dbReference type="InterPro" id="IPR050097">
    <property type="entry name" value="Ferredoxin-NADP_redctase_2"/>
</dbReference>
<dbReference type="InterPro" id="IPR036188">
    <property type="entry name" value="FAD/NAD-bd_sf"/>
</dbReference>
<keyword evidence="2" id="KW-0285">Flavoprotein</keyword>